<dbReference type="Gene3D" id="1.10.287.630">
    <property type="entry name" value="Helix hairpin bin"/>
    <property type="match status" value="1"/>
</dbReference>
<keyword evidence="7" id="KW-1185">Reference proteome</keyword>
<organism evidence="6 7">
    <name type="scientific">Aureococcus anophagefferens</name>
    <name type="common">Harmful bloom alga</name>
    <dbReference type="NCBI Taxonomy" id="44056"/>
    <lineage>
        <taxon>Eukaryota</taxon>
        <taxon>Sar</taxon>
        <taxon>Stramenopiles</taxon>
        <taxon>Ochrophyta</taxon>
        <taxon>Pelagophyceae</taxon>
        <taxon>Pelagomonadales</taxon>
        <taxon>Pelagomonadaceae</taxon>
        <taxon>Aureococcus</taxon>
    </lineage>
</organism>
<dbReference type="CDD" id="cd00038">
    <property type="entry name" value="CAP_ED"/>
    <property type="match status" value="1"/>
</dbReference>
<reference evidence="6 7" key="1">
    <citation type="submission" date="2024-03" db="EMBL/GenBank/DDBJ databases">
        <title>Aureococcus anophagefferens CCMP1851 and Kratosvirus quantuckense: Draft genome of a second virus-susceptible host strain in the model system.</title>
        <authorList>
            <person name="Chase E."/>
            <person name="Truchon A.R."/>
            <person name="Schepens W."/>
            <person name="Wilhelm S.W."/>
        </authorList>
    </citation>
    <scope>NUCLEOTIDE SEQUENCE [LARGE SCALE GENOMIC DNA]</scope>
    <source>
        <strain evidence="6 7">CCMP1851</strain>
    </source>
</reference>
<dbReference type="InterPro" id="IPR000595">
    <property type="entry name" value="cNMP-bd_dom"/>
</dbReference>
<evidence type="ECO:0000313" key="6">
    <source>
        <dbReference type="EMBL" id="KAK7231423.1"/>
    </source>
</evidence>
<keyword evidence="2" id="KW-0407">Ion channel</keyword>
<keyword evidence="4" id="KW-0472">Membrane</keyword>
<dbReference type="PANTHER" id="PTHR45638">
    <property type="entry name" value="CYCLIC NUCLEOTIDE-GATED CATION CHANNEL SUBUNIT A"/>
    <property type="match status" value="1"/>
</dbReference>
<dbReference type="SUPFAM" id="SSF51206">
    <property type="entry name" value="cAMP-binding domain-like"/>
    <property type="match status" value="1"/>
</dbReference>
<dbReference type="SUPFAM" id="SSF81324">
    <property type="entry name" value="Voltage-gated potassium channels"/>
    <property type="match status" value="1"/>
</dbReference>
<gene>
    <name evidence="6" type="ORF">SO694_00072157</name>
</gene>
<feature type="compositionally biased region" description="Low complexity" evidence="3">
    <location>
        <begin position="618"/>
        <end position="634"/>
    </location>
</feature>
<accession>A0ABR1FIK2</accession>
<dbReference type="InterPro" id="IPR013099">
    <property type="entry name" value="K_chnl_dom"/>
</dbReference>
<feature type="region of interest" description="Disordered" evidence="3">
    <location>
        <begin position="596"/>
        <end position="634"/>
    </location>
</feature>
<dbReference type="Pfam" id="PF07885">
    <property type="entry name" value="Ion_trans_2"/>
    <property type="match status" value="1"/>
</dbReference>
<feature type="transmembrane region" description="Helical" evidence="4">
    <location>
        <begin position="22"/>
        <end position="42"/>
    </location>
</feature>
<keyword evidence="1" id="KW-0406">Ion transport</keyword>
<dbReference type="PROSITE" id="PS50042">
    <property type="entry name" value="CNMP_BINDING_3"/>
    <property type="match status" value="1"/>
</dbReference>
<protein>
    <recommendedName>
        <fullName evidence="5">Cyclic nucleotide-binding domain-containing protein</fullName>
    </recommendedName>
</protein>
<dbReference type="Proteomes" id="UP001363151">
    <property type="component" value="Unassembled WGS sequence"/>
</dbReference>
<dbReference type="PRINTS" id="PR01463">
    <property type="entry name" value="EAGCHANLFMLY"/>
</dbReference>
<evidence type="ECO:0000256" key="4">
    <source>
        <dbReference type="SAM" id="Phobius"/>
    </source>
</evidence>
<dbReference type="EMBL" id="JBBJCI010000416">
    <property type="protein sequence ID" value="KAK7231423.1"/>
    <property type="molecule type" value="Genomic_DNA"/>
</dbReference>
<evidence type="ECO:0000256" key="2">
    <source>
        <dbReference type="ARBA" id="ARBA00023303"/>
    </source>
</evidence>
<feature type="transmembrane region" description="Helical" evidence="4">
    <location>
        <begin position="199"/>
        <end position="220"/>
    </location>
</feature>
<evidence type="ECO:0000256" key="1">
    <source>
        <dbReference type="ARBA" id="ARBA00023286"/>
    </source>
</evidence>
<dbReference type="PANTHER" id="PTHR45638:SF11">
    <property type="entry name" value="CYCLIC NUCLEOTIDE-GATED CATION CHANNEL SUBUNIT A"/>
    <property type="match status" value="1"/>
</dbReference>
<evidence type="ECO:0000259" key="5">
    <source>
        <dbReference type="PROSITE" id="PS50042"/>
    </source>
</evidence>
<comment type="caution">
    <text evidence="6">The sequence shown here is derived from an EMBL/GenBank/DDBJ whole genome shotgun (WGS) entry which is preliminary data.</text>
</comment>
<evidence type="ECO:0000313" key="7">
    <source>
        <dbReference type="Proteomes" id="UP001363151"/>
    </source>
</evidence>
<dbReference type="Gene3D" id="2.60.120.10">
    <property type="entry name" value="Jelly Rolls"/>
    <property type="match status" value="1"/>
</dbReference>
<keyword evidence="4" id="KW-1133">Transmembrane helix</keyword>
<dbReference type="InterPro" id="IPR014710">
    <property type="entry name" value="RmlC-like_jellyroll"/>
</dbReference>
<dbReference type="Gene3D" id="1.10.287.70">
    <property type="match status" value="1"/>
</dbReference>
<dbReference type="InterPro" id="IPR003938">
    <property type="entry name" value="K_chnl_volt-dep_EAG/ELK/ERG"/>
</dbReference>
<feature type="domain" description="Cyclic nucleotide-binding" evidence="5">
    <location>
        <begin position="426"/>
        <end position="522"/>
    </location>
</feature>
<dbReference type="InterPro" id="IPR050866">
    <property type="entry name" value="CNG_cation_channel"/>
</dbReference>
<keyword evidence="1" id="KW-1071">Ligand-gated ion channel</keyword>
<dbReference type="InterPro" id="IPR018490">
    <property type="entry name" value="cNMP-bd_dom_sf"/>
</dbReference>
<feature type="compositionally biased region" description="Low complexity" evidence="3">
    <location>
        <begin position="598"/>
        <end position="610"/>
    </location>
</feature>
<feature type="transmembrane region" description="Helical" evidence="4">
    <location>
        <begin position="313"/>
        <end position="334"/>
    </location>
</feature>
<evidence type="ECO:0000256" key="3">
    <source>
        <dbReference type="SAM" id="MobiDB-lite"/>
    </source>
</evidence>
<keyword evidence="1" id="KW-0813">Transport</keyword>
<sequence>MGYQEDQSLRTQNRELSKESHAVLRGVLLDVVPMCLATLYVAWSVPFRVAFLQHFQLEQKYVIWWILDYATDVYFVVRWIIQDPNLCGYTLLRLPEHLQSRVAPEQRMGSTQELGSLERLMRREGACERFQERRTLKGFLYHLVATFPLELWGRRTGAASLSLFKVNRLARLYDAPRCIRLVFALLEHHAKMEIGPLRMWLFFLIMAVAAHWAACAFFLASRVDAKAPREWARQRSDVTWAEEDGLWEVVYEDALVNATLNATAIAATRTVRRLRSVAHCYSRAYYWALVTMITTGFGDICPHTRFETIACILSMYVGMSVSCAAIANLTLLVMSGNASSLAHRDKLDDLRQYVSYRKLPEKIAQRMIGYVENQWASFHGLDIDQFEEELPASLRQKTAMVRASVLLRRLPALQEHLVNAAVINALALKLDAYTYAPQDDVIRPGERIVGAILIASGEMDVRSRMHDVHDASLRAPHGLVRLRTGDNFGVGSLFKVQQSRVLVQAHSYCEMFWLLRRVFMTVCREQCTPDQLERMSLAAKPTTAGMKAMLHGGFGARATLAAAEPREPKQRSMMSMSSAFKNRGRSLTTRIGRVMPLRNSGNRGNGSSSNMLALGDGAPLPATPARAPAAAARR</sequence>
<keyword evidence="4" id="KW-0812">Transmembrane</keyword>
<name>A0ABR1FIK2_AURAN</name>
<proteinExistence type="predicted"/>